<feature type="region of interest" description="Disordered" evidence="7">
    <location>
        <begin position="1"/>
        <end position="27"/>
    </location>
</feature>
<dbReference type="InterPro" id="IPR007219">
    <property type="entry name" value="XnlR_reg_dom"/>
</dbReference>
<dbReference type="PROSITE" id="PS50048">
    <property type="entry name" value="ZN2_CY6_FUNGAL_2"/>
    <property type="match status" value="1"/>
</dbReference>
<keyword evidence="3" id="KW-0805">Transcription regulation</keyword>
<dbReference type="OrthoDB" id="25391at2759"/>
<evidence type="ECO:0000256" key="6">
    <source>
        <dbReference type="ARBA" id="ARBA00023242"/>
    </source>
</evidence>
<dbReference type="Gene3D" id="4.10.240.10">
    <property type="entry name" value="Zn(2)-C6 fungal-type DNA-binding domain"/>
    <property type="match status" value="1"/>
</dbReference>
<feature type="compositionally biased region" description="Basic and acidic residues" evidence="7">
    <location>
        <begin position="617"/>
        <end position="633"/>
    </location>
</feature>
<protein>
    <recommendedName>
        <fullName evidence="8">Zn(2)-C6 fungal-type domain-containing protein</fullName>
    </recommendedName>
</protein>
<keyword evidence="10" id="KW-1185">Reference proteome</keyword>
<keyword evidence="4" id="KW-0238">DNA-binding</keyword>
<name>A0A8H4U5V5_9HYPO</name>
<dbReference type="PROSITE" id="PS00463">
    <property type="entry name" value="ZN2_CY6_FUNGAL_1"/>
    <property type="match status" value="1"/>
</dbReference>
<feature type="compositionally biased region" description="Polar residues" evidence="7">
    <location>
        <begin position="667"/>
        <end position="676"/>
    </location>
</feature>
<dbReference type="InterPro" id="IPR001138">
    <property type="entry name" value="Zn2Cys6_DnaBD"/>
</dbReference>
<dbReference type="GO" id="GO:0000981">
    <property type="term" value="F:DNA-binding transcription factor activity, RNA polymerase II-specific"/>
    <property type="evidence" value="ECO:0007669"/>
    <property type="project" value="InterPro"/>
</dbReference>
<evidence type="ECO:0000256" key="2">
    <source>
        <dbReference type="ARBA" id="ARBA00022833"/>
    </source>
</evidence>
<keyword evidence="1" id="KW-0479">Metal-binding</keyword>
<dbReference type="CDD" id="cd00067">
    <property type="entry name" value="GAL4"/>
    <property type="match status" value="1"/>
</dbReference>
<evidence type="ECO:0000256" key="4">
    <source>
        <dbReference type="ARBA" id="ARBA00023125"/>
    </source>
</evidence>
<dbReference type="SMART" id="SM00906">
    <property type="entry name" value="Fungal_trans"/>
    <property type="match status" value="1"/>
</dbReference>
<dbReference type="GO" id="GO:0008270">
    <property type="term" value="F:zinc ion binding"/>
    <property type="evidence" value="ECO:0007669"/>
    <property type="project" value="InterPro"/>
</dbReference>
<comment type="caution">
    <text evidence="9">The sequence shown here is derived from an EMBL/GenBank/DDBJ whole genome shotgun (WGS) entry which is preliminary data.</text>
</comment>
<dbReference type="SUPFAM" id="SSF57701">
    <property type="entry name" value="Zn2/Cys6 DNA-binding domain"/>
    <property type="match status" value="1"/>
</dbReference>
<feature type="region of interest" description="Disordered" evidence="7">
    <location>
        <begin position="617"/>
        <end position="689"/>
    </location>
</feature>
<evidence type="ECO:0000313" key="9">
    <source>
        <dbReference type="EMBL" id="KAF4970124.1"/>
    </source>
</evidence>
<dbReference type="CDD" id="cd12148">
    <property type="entry name" value="fungal_TF_MHR"/>
    <property type="match status" value="1"/>
</dbReference>
<dbReference type="Proteomes" id="UP000635477">
    <property type="component" value="Unassembled WGS sequence"/>
</dbReference>
<dbReference type="PANTHER" id="PTHR47171:SF4">
    <property type="entry name" value="ACETAMIDASE REGULATORY PROTEIN"/>
    <property type="match status" value="1"/>
</dbReference>
<evidence type="ECO:0000256" key="7">
    <source>
        <dbReference type="SAM" id="MobiDB-lite"/>
    </source>
</evidence>
<feature type="region of interest" description="Disordered" evidence="7">
    <location>
        <begin position="70"/>
        <end position="154"/>
    </location>
</feature>
<dbReference type="EMBL" id="JABEYC010001041">
    <property type="protein sequence ID" value="KAF4970124.1"/>
    <property type="molecule type" value="Genomic_DNA"/>
</dbReference>
<dbReference type="AlphaFoldDB" id="A0A8H4U5V5"/>
<reference evidence="9" key="1">
    <citation type="journal article" date="2020" name="BMC Genomics">
        <title>Correction to: Identification and distribution of gene clusters required for synthesis of sphingolipid metabolism inhibitors in diverse species of the filamentous fungus Fusarium.</title>
        <authorList>
            <person name="Kim H.S."/>
            <person name="Lohmar J.M."/>
            <person name="Busman M."/>
            <person name="Brown D.W."/>
            <person name="Naumann T.A."/>
            <person name="Divon H.H."/>
            <person name="Lysoe E."/>
            <person name="Uhlig S."/>
            <person name="Proctor R.H."/>
        </authorList>
    </citation>
    <scope>NUCLEOTIDE SEQUENCE</scope>
    <source>
        <strain evidence="9">NRRL 22465</strain>
    </source>
</reference>
<keyword evidence="2" id="KW-0862">Zinc</keyword>
<dbReference type="GO" id="GO:0003677">
    <property type="term" value="F:DNA binding"/>
    <property type="evidence" value="ECO:0007669"/>
    <property type="project" value="UniProtKB-KW"/>
</dbReference>
<feature type="compositionally biased region" description="Polar residues" evidence="7">
    <location>
        <begin position="94"/>
        <end position="113"/>
    </location>
</feature>
<dbReference type="PANTHER" id="PTHR47171">
    <property type="entry name" value="FARA-RELATED"/>
    <property type="match status" value="1"/>
</dbReference>
<evidence type="ECO:0000256" key="1">
    <source>
        <dbReference type="ARBA" id="ARBA00022723"/>
    </source>
</evidence>
<reference evidence="9" key="2">
    <citation type="submission" date="2020-05" db="EMBL/GenBank/DDBJ databases">
        <authorList>
            <person name="Kim H.-S."/>
            <person name="Proctor R.H."/>
            <person name="Brown D.W."/>
        </authorList>
    </citation>
    <scope>NUCLEOTIDE SEQUENCE</scope>
    <source>
        <strain evidence="9">NRRL 22465</strain>
    </source>
</reference>
<keyword evidence="6" id="KW-0539">Nucleus</keyword>
<dbReference type="InterPro" id="IPR036864">
    <property type="entry name" value="Zn2-C6_fun-type_DNA-bd_sf"/>
</dbReference>
<keyword evidence="5" id="KW-0804">Transcription</keyword>
<dbReference type="Pfam" id="PF04082">
    <property type="entry name" value="Fungal_trans"/>
    <property type="match status" value="1"/>
</dbReference>
<gene>
    <name evidence="9" type="ORF">FZEAL_10107</name>
</gene>
<evidence type="ECO:0000259" key="8">
    <source>
        <dbReference type="PROSITE" id="PS50048"/>
    </source>
</evidence>
<feature type="domain" description="Zn(2)-C6 fungal-type" evidence="8">
    <location>
        <begin position="36"/>
        <end position="69"/>
    </location>
</feature>
<accession>A0A8H4U5V5</accession>
<evidence type="ECO:0000313" key="10">
    <source>
        <dbReference type="Proteomes" id="UP000635477"/>
    </source>
</evidence>
<dbReference type="Pfam" id="PF00172">
    <property type="entry name" value="Zn_clus"/>
    <property type="match status" value="1"/>
</dbReference>
<organism evidence="9 10">
    <name type="scientific">Fusarium zealandicum</name>
    <dbReference type="NCBI Taxonomy" id="1053134"/>
    <lineage>
        <taxon>Eukaryota</taxon>
        <taxon>Fungi</taxon>
        <taxon>Dikarya</taxon>
        <taxon>Ascomycota</taxon>
        <taxon>Pezizomycotina</taxon>
        <taxon>Sordariomycetes</taxon>
        <taxon>Hypocreomycetidae</taxon>
        <taxon>Hypocreales</taxon>
        <taxon>Nectriaceae</taxon>
        <taxon>Fusarium</taxon>
        <taxon>Fusarium staphyleae species complex</taxon>
    </lineage>
</organism>
<evidence type="ECO:0000256" key="5">
    <source>
        <dbReference type="ARBA" id="ARBA00023163"/>
    </source>
</evidence>
<dbReference type="GO" id="GO:0006351">
    <property type="term" value="P:DNA-templated transcription"/>
    <property type="evidence" value="ECO:0007669"/>
    <property type="project" value="InterPro"/>
</dbReference>
<sequence>MSTERRNTSHPPSEPALGNSREVRSAAARQRTNGRACVICHQRKVKCDILEKGIPCSNCQSQQRPNCRIYEKKKTRSSLARVARPGNVPLQPRCQGQQSLTAPATPTASSRWSETPMGDSTDPAPRPRSSTDNRTGYHHNDSPSTVHGSAAGNCEKEQATRSLAEFIDQDEVRVGEISRSARLYFIGTEFSNLNYLVRQRTRQSDPNVVHFGSHPLCRKVPLVPQEALQLPSKILADELVTAYFYHVNRGFPIVDEDEFLARYHGTDTLRTVSLPLLNAIFLVGAHVLSPGRPDVRASKDDFFRRAKILVDSRFEQHRESYLQVSLLLTWQCADLEDIVSNSWHWVGVAARTALGMGMHRDATTSSLNHMDKCQWVRLWWTVFQFDVLVSTSYGRPMALSLDDSDAPMLQESHFEGIPHANVAFVVEHTRLCIIFSRAMRRRVDLRASPADRAESTKQADEELAQFITQLPESLRLSLPEPDIWQSILHLSYNNFLILLHRQPPRQSPEQPPSETATDLSICGDAVGVINSIFESLRSRKALCDLWLPSIHVLFTALLQVASELNAVNPLVAAKSVRVFDSLLLTLREFSHQWLYAESLLRLFEERAMWNNRQTRHIEGSAETSSTRDSRHLDYNVQNGGSEFSLRPNPLSISSGIPNSPAGDATATGFQPSSVASSLGHRGQLSSQGLSYGRASPSYGIGYEFGGPMGSPNTGVGSRDVAQYSLPYSDGFVNNNLGMPGSSETLDLLPVPSALEFLLAGMGNEYDF</sequence>
<dbReference type="InterPro" id="IPR052073">
    <property type="entry name" value="Amide_Lactam_Regulators"/>
</dbReference>
<proteinExistence type="predicted"/>
<dbReference type="SMART" id="SM00066">
    <property type="entry name" value="GAL4"/>
    <property type="match status" value="1"/>
</dbReference>
<evidence type="ECO:0000256" key="3">
    <source>
        <dbReference type="ARBA" id="ARBA00023015"/>
    </source>
</evidence>